<gene>
    <name evidence="2" type="ORF">ACFSRZ_05165</name>
</gene>
<feature type="transmembrane region" description="Helical" evidence="1">
    <location>
        <begin position="205"/>
        <end position="225"/>
    </location>
</feature>
<feature type="transmembrane region" description="Helical" evidence="1">
    <location>
        <begin position="124"/>
        <end position="150"/>
    </location>
</feature>
<feature type="transmembrane region" description="Helical" evidence="1">
    <location>
        <begin position="285"/>
        <end position="303"/>
    </location>
</feature>
<keyword evidence="1" id="KW-0472">Membrane</keyword>
<evidence type="ECO:0000256" key="1">
    <source>
        <dbReference type="SAM" id="Phobius"/>
    </source>
</evidence>
<dbReference type="EMBL" id="JBHULH010000001">
    <property type="protein sequence ID" value="MFD2566750.1"/>
    <property type="molecule type" value="Genomic_DNA"/>
</dbReference>
<protein>
    <submittedName>
        <fullName evidence="2">DUF6427 family protein</fullName>
    </submittedName>
</protein>
<reference evidence="3" key="1">
    <citation type="journal article" date="2019" name="Int. J. Syst. Evol. Microbiol.">
        <title>The Global Catalogue of Microorganisms (GCM) 10K type strain sequencing project: providing services to taxonomists for standard genome sequencing and annotation.</title>
        <authorList>
            <consortium name="The Broad Institute Genomics Platform"/>
            <consortium name="The Broad Institute Genome Sequencing Center for Infectious Disease"/>
            <person name="Wu L."/>
            <person name="Ma J."/>
        </authorList>
    </citation>
    <scope>NUCLEOTIDE SEQUENCE [LARGE SCALE GENOMIC DNA]</scope>
    <source>
        <strain evidence="3">KCTC 52127</strain>
    </source>
</reference>
<feature type="transmembrane region" description="Helical" evidence="1">
    <location>
        <begin position="237"/>
        <end position="256"/>
    </location>
</feature>
<keyword evidence="1" id="KW-1133">Transmembrane helix</keyword>
<feature type="transmembrane region" description="Helical" evidence="1">
    <location>
        <begin position="67"/>
        <end position="85"/>
    </location>
</feature>
<comment type="caution">
    <text evidence="2">The sequence shown here is derived from an EMBL/GenBank/DDBJ whole genome shotgun (WGS) entry which is preliminary data.</text>
</comment>
<feature type="transmembrane region" description="Helical" evidence="1">
    <location>
        <begin position="41"/>
        <end position="61"/>
    </location>
</feature>
<name>A0ABW5LPM0_9FLAO</name>
<dbReference type="Proteomes" id="UP001597508">
    <property type="component" value="Unassembled WGS sequence"/>
</dbReference>
<keyword evidence="3" id="KW-1185">Reference proteome</keyword>
<evidence type="ECO:0000313" key="2">
    <source>
        <dbReference type="EMBL" id="MFD2566750.1"/>
    </source>
</evidence>
<feature type="transmembrane region" description="Helical" evidence="1">
    <location>
        <begin position="262"/>
        <end position="278"/>
    </location>
</feature>
<keyword evidence="1" id="KW-0812">Transmembrane</keyword>
<accession>A0ABW5LPM0</accession>
<dbReference type="Pfam" id="PF19992">
    <property type="entry name" value="DUF6427"/>
    <property type="match status" value="1"/>
</dbReference>
<dbReference type="InterPro" id="IPR045625">
    <property type="entry name" value="DUF6427"/>
</dbReference>
<proteinExistence type="predicted"/>
<evidence type="ECO:0000313" key="3">
    <source>
        <dbReference type="Proteomes" id="UP001597508"/>
    </source>
</evidence>
<feature type="transmembrane region" description="Helical" evidence="1">
    <location>
        <begin position="157"/>
        <end position="175"/>
    </location>
</feature>
<sequence>MLANFFGKSNPANFIIILVLFLGFFFASFFIDHLETKSPQWIASVIGLFLLLFFFFNFILAKNKLTLYNSYGFLFFVLLFSTFPFTQFDREALILNIVLLILLRRIYSLRTPKATIKKMFDSGFWLSILFVLEPFTMVYGVLLFASILLFQKLNFRTFLIPIVGFLAPLLIYFAYCFWYDDTDKFLNLFSWYTDYNFGFYQSNHVLIPLIFIGSMTVISILFKTPKVFMVSGNYRKFWTLTIINLLVAVGLIIITNNRTGNELIYAFFPTAVILANGIEGVSKKIFQNLILILFVLIPILVLII</sequence>
<feature type="transmembrane region" description="Helical" evidence="1">
    <location>
        <begin position="92"/>
        <end position="109"/>
    </location>
</feature>
<organism evidence="2 3">
    <name type="scientific">Pseudotenacibaculum haliotis</name>
    <dbReference type="NCBI Taxonomy" id="1862138"/>
    <lineage>
        <taxon>Bacteria</taxon>
        <taxon>Pseudomonadati</taxon>
        <taxon>Bacteroidota</taxon>
        <taxon>Flavobacteriia</taxon>
        <taxon>Flavobacteriales</taxon>
        <taxon>Flavobacteriaceae</taxon>
        <taxon>Pseudotenacibaculum</taxon>
    </lineage>
</organism>
<dbReference type="RefSeq" id="WP_379665454.1">
    <property type="nucleotide sequence ID" value="NZ_JBHULH010000001.1"/>
</dbReference>
<feature type="transmembrane region" description="Helical" evidence="1">
    <location>
        <begin position="12"/>
        <end position="34"/>
    </location>
</feature>